<sequence length="103" mass="11063">MSEQGSGHDPAGRRQRRTRADYERGLPGYHDPTAGFAGSTPGRSALTLRAVLATFGLLVCAVGAVISFRVGLPWFGVVLTVLAVVALVDLVWILYRKRRGEPG</sequence>
<dbReference type="Proteomes" id="UP000586918">
    <property type="component" value="Unassembled WGS sequence"/>
</dbReference>
<name>A0A848DS47_9PSEU</name>
<keyword evidence="4" id="KW-1185">Reference proteome</keyword>
<proteinExistence type="predicted"/>
<dbReference type="InterPro" id="IPR045924">
    <property type="entry name" value="DUF6343"/>
</dbReference>
<reference evidence="3 4" key="1">
    <citation type="submission" date="2020-04" db="EMBL/GenBank/DDBJ databases">
        <authorList>
            <person name="Klaysubun C."/>
            <person name="Duangmal K."/>
            <person name="Lipun K."/>
        </authorList>
    </citation>
    <scope>NUCLEOTIDE SEQUENCE [LARGE SCALE GENOMIC DNA]</scope>
    <source>
        <strain evidence="3 4">DSM 45300</strain>
    </source>
</reference>
<accession>A0A848DS47</accession>
<keyword evidence="2" id="KW-0472">Membrane</keyword>
<dbReference type="Pfam" id="PF19870">
    <property type="entry name" value="DUF6343"/>
    <property type="match status" value="1"/>
</dbReference>
<dbReference type="RefSeq" id="WP_169415865.1">
    <property type="nucleotide sequence ID" value="NZ_JAAXKZ010000162.1"/>
</dbReference>
<feature type="region of interest" description="Disordered" evidence="1">
    <location>
        <begin position="1"/>
        <end position="39"/>
    </location>
</feature>
<feature type="transmembrane region" description="Helical" evidence="2">
    <location>
        <begin position="74"/>
        <end position="95"/>
    </location>
</feature>
<evidence type="ECO:0000256" key="2">
    <source>
        <dbReference type="SAM" id="Phobius"/>
    </source>
</evidence>
<comment type="caution">
    <text evidence="3">The sequence shown here is derived from an EMBL/GenBank/DDBJ whole genome shotgun (WGS) entry which is preliminary data.</text>
</comment>
<dbReference type="EMBL" id="JAAXKZ010000162">
    <property type="protein sequence ID" value="NMH95201.1"/>
    <property type="molecule type" value="Genomic_DNA"/>
</dbReference>
<evidence type="ECO:0000256" key="1">
    <source>
        <dbReference type="SAM" id="MobiDB-lite"/>
    </source>
</evidence>
<evidence type="ECO:0000313" key="4">
    <source>
        <dbReference type="Proteomes" id="UP000586918"/>
    </source>
</evidence>
<protein>
    <submittedName>
        <fullName evidence="3">Uncharacterized protein</fullName>
    </submittedName>
</protein>
<feature type="transmembrane region" description="Helical" evidence="2">
    <location>
        <begin position="46"/>
        <end position="68"/>
    </location>
</feature>
<keyword evidence="2" id="KW-1133">Transmembrane helix</keyword>
<gene>
    <name evidence="3" type="ORF">HF519_27320</name>
</gene>
<keyword evidence="2" id="KW-0812">Transmembrane</keyword>
<organism evidence="3 4">
    <name type="scientific">Pseudonocardia bannensis</name>
    <dbReference type="NCBI Taxonomy" id="630973"/>
    <lineage>
        <taxon>Bacteria</taxon>
        <taxon>Bacillati</taxon>
        <taxon>Actinomycetota</taxon>
        <taxon>Actinomycetes</taxon>
        <taxon>Pseudonocardiales</taxon>
        <taxon>Pseudonocardiaceae</taxon>
        <taxon>Pseudonocardia</taxon>
    </lineage>
</organism>
<dbReference type="AlphaFoldDB" id="A0A848DS47"/>
<evidence type="ECO:0000313" key="3">
    <source>
        <dbReference type="EMBL" id="NMH95201.1"/>
    </source>
</evidence>